<dbReference type="Proteomes" id="UP001529275">
    <property type="component" value="Unassembled WGS sequence"/>
</dbReference>
<keyword evidence="1" id="KW-0808">Transferase</keyword>
<dbReference type="SUPFAM" id="SSF53062">
    <property type="entry name" value="PTS system fructose IIA component-like"/>
    <property type="match status" value="1"/>
</dbReference>
<organism evidence="3 4">
    <name type="scientific">Massilimicrobiota timonensis</name>
    <dbReference type="NCBI Taxonomy" id="1776392"/>
    <lineage>
        <taxon>Bacteria</taxon>
        <taxon>Bacillati</taxon>
        <taxon>Bacillota</taxon>
        <taxon>Erysipelotrichia</taxon>
        <taxon>Erysipelotrichales</taxon>
        <taxon>Erysipelotrichaceae</taxon>
        <taxon>Massilimicrobiota</taxon>
    </lineage>
</organism>
<proteinExistence type="predicted"/>
<dbReference type="InterPro" id="IPR051471">
    <property type="entry name" value="Bacterial_PTS_sugar_comp"/>
</dbReference>
<keyword evidence="4" id="KW-1185">Reference proteome</keyword>
<reference evidence="4" key="1">
    <citation type="submission" date="2023-06" db="EMBL/GenBank/DDBJ databases">
        <title>Identification and characterization of horizontal gene transfer across gut microbiota members of farm animals based on homology search.</title>
        <authorList>
            <person name="Zeman M."/>
            <person name="Kubasova T."/>
            <person name="Jahodarova E."/>
            <person name="Nykrynova M."/>
            <person name="Rychlik I."/>
        </authorList>
    </citation>
    <scope>NUCLEOTIDE SEQUENCE [LARGE SCALE GENOMIC DNA]</scope>
    <source>
        <strain evidence="4">ET341</strain>
    </source>
</reference>
<dbReference type="RefSeq" id="WP_087244266.1">
    <property type="nucleotide sequence ID" value="NZ_JAUDCK010000031.1"/>
</dbReference>
<evidence type="ECO:0000259" key="2">
    <source>
        <dbReference type="PROSITE" id="PS51096"/>
    </source>
</evidence>
<dbReference type="Pfam" id="PF03610">
    <property type="entry name" value="EIIA-man"/>
    <property type="match status" value="1"/>
</dbReference>
<dbReference type="PANTHER" id="PTHR33799:SF1">
    <property type="entry name" value="PTS SYSTEM MANNOSE-SPECIFIC EIIAB COMPONENT-RELATED"/>
    <property type="match status" value="1"/>
</dbReference>
<sequence length="140" mass="15058">MKYLVLVSHGQFADGLKDALSMLAGERDDVLSAGLKNGKSADEFAEEFSHVIEGIHQDDEIILLGDLIGGSPLTTAMNVIAEKGLSEHCTTIGGMNLPLALTTVLMKDTMARDDLVVQVLNEAQSALKEFKVVNDDEDDI</sequence>
<dbReference type="PANTHER" id="PTHR33799">
    <property type="entry name" value="PTS PERMEASE-RELATED-RELATED"/>
    <property type="match status" value="1"/>
</dbReference>
<gene>
    <name evidence="3" type="ORF">QUV98_08470</name>
</gene>
<comment type="caution">
    <text evidence="3">The sequence shown here is derived from an EMBL/GenBank/DDBJ whole genome shotgun (WGS) entry which is preliminary data.</text>
</comment>
<accession>A0ABT7ULF4</accession>
<feature type="domain" description="PTS EIIA type-4" evidence="2">
    <location>
        <begin position="1"/>
        <end position="127"/>
    </location>
</feature>
<dbReference type="PROSITE" id="PS51096">
    <property type="entry name" value="PTS_EIIA_TYPE_4"/>
    <property type="match status" value="1"/>
</dbReference>
<evidence type="ECO:0000256" key="1">
    <source>
        <dbReference type="ARBA" id="ARBA00022679"/>
    </source>
</evidence>
<evidence type="ECO:0000313" key="3">
    <source>
        <dbReference type="EMBL" id="MDM8196347.1"/>
    </source>
</evidence>
<dbReference type="Gene3D" id="3.40.50.510">
    <property type="entry name" value="Phosphotransferase system, mannose-type IIA component"/>
    <property type="match status" value="1"/>
</dbReference>
<dbReference type="EMBL" id="JAUDCK010000031">
    <property type="protein sequence ID" value="MDM8196347.1"/>
    <property type="molecule type" value="Genomic_DNA"/>
</dbReference>
<name>A0ABT7ULF4_9FIRM</name>
<evidence type="ECO:0000313" key="4">
    <source>
        <dbReference type="Proteomes" id="UP001529275"/>
    </source>
</evidence>
<dbReference type="InterPro" id="IPR036662">
    <property type="entry name" value="PTS_EIIA_man-typ_sf"/>
</dbReference>
<dbReference type="InterPro" id="IPR004701">
    <property type="entry name" value="PTS_EIIA_man-typ"/>
</dbReference>
<protein>
    <submittedName>
        <fullName evidence="3">PTS fructose transporter subunit IIA</fullName>
    </submittedName>
</protein>